<dbReference type="AlphaFoldDB" id="A0A2U1N1H7"/>
<dbReference type="OrthoDB" id="770890at2759"/>
<dbReference type="PANTHER" id="PTHR43049">
    <property type="entry name" value="EARLY ENDOSOME ANTIGEN"/>
    <property type="match status" value="1"/>
</dbReference>
<accession>A0A2U1N1H7</accession>
<feature type="region of interest" description="Disordered" evidence="2">
    <location>
        <begin position="164"/>
        <end position="204"/>
    </location>
</feature>
<keyword evidence="5" id="KW-1185">Reference proteome</keyword>
<feature type="compositionally biased region" description="Polar residues" evidence="2">
    <location>
        <begin position="192"/>
        <end position="204"/>
    </location>
</feature>
<sequence length="235" mass="26539">MSQNICNLMKCITPPFCFCFFFYKLRMQKSRRNVRAHILVYSTNREIKNYHRANSVIGPSGFPSNKMVVRFFLYTISSLMEENNMPNETHENAKKEFQNIIATFEVQLKEHTSNETTLKTELENLKAEIQDYAGKTSLKNLEETLTAAQNTIVEQAVTAKAKEQVTEEVTSRDIGSIPTTPSKRKSKKSVEPASTPSTSNTQLQATNDSFGTSFKFIVGFALVSVIIGIVLGKRY</sequence>
<dbReference type="PANTHER" id="PTHR43049:SF1">
    <property type="entry name" value="EARLY ENDOSOME ANTIGEN"/>
    <property type="match status" value="1"/>
</dbReference>
<feature type="transmembrane region" description="Helical" evidence="3">
    <location>
        <begin position="214"/>
        <end position="232"/>
    </location>
</feature>
<protein>
    <submittedName>
        <fullName evidence="4">Uncharacterized protein</fullName>
    </submittedName>
</protein>
<feature type="coiled-coil region" evidence="1">
    <location>
        <begin position="108"/>
        <end position="158"/>
    </location>
</feature>
<evidence type="ECO:0000256" key="2">
    <source>
        <dbReference type="SAM" id="MobiDB-lite"/>
    </source>
</evidence>
<comment type="caution">
    <text evidence="4">The sequence shown here is derived from an EMBL/GenBank/DDBJ whole genome shotgun (WGS) entry which is preliminary data.</text>
</comment>
<keyword evidence="1" id="KW-0175">Coiled coil</keyword>
<dbReference type="EMBL" id="PKPP01003846">
    <property type="protein sequence ID" value="PWA67359.1"/>
    <property type="molecule type" value="Genomic_DNA"/>
</dbReference>
<evidence type="ECO:0000256" key="3">
    <source>
        <dbReference type="SAM" id="Phobius"/>
    </source>
</evidence>
<dbReference type="STRING" id="35608.A0A2U1N1H7"/>
<keyword evidence="3" id="KW-0812">Transmembrane</keyword>
<gene>
    <name evidence="4" type="ORF">CTI12_AA319010</name>
</gene>
<dbReference type="Proteomes" id="UP000245207">
    <property type="component" value="Unassembled WGS sequence"/>
</dbReference>
<keyword evidence="3" id="KW-1133">Transmembrane helix</keyword>
<evidence type="ECO:0000313" key="5">
    <source>
        <dbReference type="Proteomes" id="UP000245207"/>
    </source>
</evidence>
<organism evidence="4 5">
    <name type="scientific">Artemisia annua</name>
    <name type="common">Sweet wormwood</name>
    <dbReference type="NCBI Taxonomy" id="35608"/>
    <lineage>
        <taxon>Eukaryota</taxon>
        <taxon>Viridiplantae</taxon>
        <taxon>Streptophyta</taxon>
        <taxon>Embryophyta</taxon>
        <taxon>Tracheophyta</taxon>
        <taxon>Spermatophyta</taxon>
        <taxon>Magnoliopsida</taxon>
        <taxon>eudicotyledons</taxon>
        <taxon>Gunneridae</taxon>
        <taxon>Pentapetalae</taxon>
        <taxon>asterids</taxon>
        <taxon>campanulids</taxon>
        <taxon>Asterales</taxon>
        <taxon>Asteraceae</taxon>
        <taxon>Asteroideae</taxon>
        <taxon>Anthemideae</taxon>
        <taxon>Artemisiinae</taxon>
        <taxon>Artemisia</taxon>
    </lineage>
</organism>
<name>A0A2U1N1H7_ARTAN</name>
<evidence type="ECO:0000313" key="4">
    <source>
        <dbReference type="EMBL" id="PWA67359.1"/>
    </source>
</evidence>
<keyword evidence="3" id="KW-0472">Membrane</keyword>
<evidence type="ECO:0000256" key="1">
    <source>
        <dbReference type="SAM" id="Coils"/>
    </source>
</evidence>
<reference evidence="4 5" key="1">
    <citation type="journal article" date="2018" name="Mol. Plant">
        <title>The genome of Artemisia annua provides insight into the evolution of Asteraceae family and artemisinin biosynthesis.</title>
        <authorList>
            <person name="Shen Q."/>
            <person name="Zhang L."/>
            <person name="Liao Z."/>
            <person name="Wang S."/>
            <person name="Yan T."/>
            <person name="Shi P."/>
            <person name="Liu M."/>
            <person name="Fu X."/>
            <person name="Pan Q."/>
            <person name="Wang Y."/>
            <person name="Lv Z."/>
            <person name="Lu X."/>
            <person name="Zhang F."/>
            <person name="Jiang W."/>
            <person name="Ma Y."/>
            <person name="Chen M."/>
            <person name="Hao X."/>
            <person name="Li L."/>
            <person name="Tang Y."/>
            <person name="Lv G."/>
            <person name="Zhou Y."/>
            <person name="Sun X."/>
            <person name="Brodelius P.E."/>
            <person name="Rose J.K.C."/>
            <person name="Tang K."/>
        </authorList>
    </citation>
    <scope>NUCLEOTIDE SEQUENCE [LARGE SCALE GENOMIC DNA]</scope>
    <source>
        <strain evidence="5">cv. Huhao1</strain>
        <tissue evidence="4">Leaf</tissue>
    </source>
</reference>
<proteinExistence type="predicted"/>